<keyword evidence="2" id="KW-0560">Oxidoreductase</keyword>
<accession>A0A317CHV0</accession>
<dbReference type="RefSeq" id="WP_109822339.1">
    <property type="nucleotide sequence ID" value="NZ_QGKL01000014.1"/>
</dbReference>
<evidence type="ECO:0000256" key="2">
    <source>
        <dbReference type="ARBA" id="ARBA00023002"/>
    </source>
</evidence>
<organism evidence="5 6">
    <name type="scientific">Leucothrix arctica</name>
    <dbReference type="NCBI Taxonomy" id="1481894"/>
    <lineage>
        <taxon>Bacteria</taxon>
        <taxon>Pseudomonadati</taxon>
        <taxon>Pseudomonadota</taxon>
        <taxon>Gammaproteobacteria</taxon>
        <taxon>Thiotrichales</taxon>
        <taxon>Thiotrichaceae</taxon>
        <taxon>Leucothrix</taxon>
    </lineage>
</organism>
<dbReference type="InterPro" id="IPR000683">
    <property type="entry name" value="Gfo/Idh/MocA-like_OxRdtase_N"/>
</dbReference>
<comment type="similarity">
    <text evidence="1">Belongs to the Gfo/Idh/MocA family.</text>
</comment>
<dbReference type="Pfam" id="PF01408">
    <property type="entry name" value="GFO_IDH_MocA"/>
    <property type="match status" value="1"/>
</dbReference>
<dbReference type="EMBL" id="QGKL01000014">
    <property type="protein sequence ID" value="PWQ98125.1"/>
    <property type="molecule type" value="Genomic_DNA"/>
</dbReference>
<sequence length="349" mass="39267">MTELNNEARIKTALIGYGFSSQTFHVPFLLCNDNFEITAISSSKPELVKEKLPAVTVYASAEALITEADVDLVIITTPNEYHFPLAKLALENGKHIVIEKPFVTNSQDGQTLIDLAKKYDRVASVFQNRRWDGDFLTVKKLIDEERLGDVRVFESHFSRFRPTPKQRWRESDAVGAGILFDLGPHLIDQTLQLFGMPQAVTAQCRQMREGCESVDFFHLVLHYEQHLAILEATPYSSAPNARFSVQGTKAQYVVQGLDPQEDRLKAGISPKFDSWSQEDEENFGHLYIDDQVKTVATERGKYQCYFSRIAKAITDNAEIPVTLDDALNNIKIIELAMESSDSGKTVTVS</sequence>
<dbReference type="Gene3D" id="3.40.50.720">
    <property type="entry name" value="NAD(P)-binding Rossmann-like Domain"/>
    <property type="match status" value="1"/>
</dbReference>
<evidence type="ECO:0000259" key="3">
    <source>
        <dbReference type="Pfam" id="PF01408"/>
    </source>
</evidence>
<evidence type="ECO:0000259" key="4">
    <source>
        <dbReference type="Pfam" id="PF02894"/>
    </source>
</evidence>
<comment type="caution">
    <text evidence="5">The sequence shown here is derived from an EMBL/GenBank/DDBJ whole genome shotgun (WGS) entry which is preliminary data.</text>
</comment>
<dbReference type="Proteomes" id="UP000245506">
    <property type="component" value="Unassembled WGS sequence"/>
</dbReference>
<dbReference type="InterPro" id="IPR036291">
    <property type="entry name" value="NAD(P)-bd_dom_sf"/>
</dbReference>
<dbReference type="NCBIfam" id="NF008607">
    <property type="entry name" value="PRK11579.1"/>
    <property type="match status" value="1"/>
</dbReference>
<dbReference type="Gene3D" id="3.30.360.10">
    <property type="entry name" value="Dihydrodipicolinate Reductase, domain 2"/>
    <property type="match status" value="1"/>
</dbReference>
<gene>
    <name evidence="5" type="ORF">DKT75_05010</name>
</gene>
<dbReference type="AlphaFoldDB" id="A0A317CHV0"/>
<feature type="domain" description="Gfo/Idh/MocA-like oxidoreductase N-terminal" evidence="3">
    <location>
        <begin position="10"/>
        <end position="125"/>
    </location>
</feature>
<dbReference type="GO" id="GO:0016491">
    <property type="term" value="F:oxidoreductase activity"/>
    <property type="evidence" value="ECO:0007669"/>
    <property type="project" value="UniProtKB-KW"/>
</dbReference>
<dbReference type="GO" id="GO:0000166">
    <property type="term" value="F:nucleotide binding"/>
    <property type="evidence" value="ECO:0007669"/>
    <property type="project" value="InterPro"/>
</dbReference>
<evidence type="ECO:0000313" key="6">
    <source>
        <dbReference type="Proteomes" id="UP000245506"/>
    </source>
</evidence>
<dbReference type="InterPro" id="IPR004104">
    <property type="entry name" value="Gfo/Idh/MocA-like_OxRdtase_C"/>
</dbReference>
<dbReference type="Pfam" id="PF02894">
    <property type="entry name" value="GFO_IDH_MocA_C"/>
    <property type="match status" value="1"/>
</dbReference>
<dbReference type="InterPro" id="IPR051317">
    <property type="entry name" value="Gfo/Idh/MocA_oxidoreduct"/>
</dbReference>
<evidence type="ECO:0000256" key="1">
    <source>
        <dbReference type="ARBA" id="ARBA00010928"/>
    </source>
</evidence>
<dbReference type="PANTHER" id="PTHR43708">
    <property type="entry name" value="CONSERVED EXPRESSED OXIDOREDUCTASE (EUROFUNG)"/>
    <property type="match status" value="1"/>
</dbReference>
<dbReference type="PANTHER" id="PTHR43708:SF5">
    <property type="entry name" value="CONSERVED EXPRESSED OXIDOREDUCTASE (EUROFUNG)-RELATED"/>
    <property type="match status" value="1"/>
</dbReference>
<dbReference type="OrthoDB" id="9792935at2"/>
<proteinExistence type="inferred from homology"/>
<reference evidence="5 6" key="1">
    <citation type="submission" date="2018-05" db="EMBL/GenBank/DDBJ databases">
        <title>Leucothrix arctica sp. nov., isolated from Arctic seawater.</title>
        <authorList>
            <person name="Choi A."/>
            <person name="Baek K."/>
        </authorList>
    </citation>
    <scope>NUCLEOTIDE SEQUENCE [LARGE SCALE GENOMIC DNA]</scope>
    <source>
        <strain evidence="5 6">IMCC9719</strain>
    </source>
</reference>
<feature type="domain" description="Gfo/Idh/MocA-like oxidoreductase C-terminal" evidence="4">
    <location>
        <begin position="139"/>
        <end position="348"/>
    </location>
</feature>
<keyword evidence="6" id="KW-1185">Reference proteome</keyword>
<protein>
    <submittedName>
        <fullName evidence="5">Oxidoreductase</fullName>
    </submittedName>
</protein>
<dbReference type="SUPFAM" id="SSF51735">
    <property type="entry name" value="NAD(P)-binding Rossmann-fold domains"/>
    <property type="match status" value="1"/>
</dbReference>
<name>A0A317CHV0_9GAMM</name>
<evidence type="ECO:0000313" key="5">
    <source>
        <dbReference type="EMBL" id="PWQ98125.1"/>
    </source>
</evidence>